<reference evidence="3 4" key="1">
    <citation type="journal article" date="2013" name="J. Biotechnol.">
        <title>Establishment and interpretation of the genome sequence of the phytopathogenic fungus Rhizoctonia solani AG1-IB isolate 7/3/14.</title>
        <authorList>
            <person name="Wibberg D.W."/>
            <person name="Jelonek L.J."/>
            <person name="Rupp O.R."/>
            <person name="Hennig M.H."/>
            <person name="Eikmeyer F.E."/>
            <person name="Goesmann A.G."/>
            <person name="Hartmann A.H."/>
            <person name="Borriss R.B."/>
            <person name="Grosch R.G."/>
            <person name="Puehler A.P."/>
            <person name="Schlueter A.S."/>
        </authorList>
    </citation>
    <scope>NUCLEOTIDE SEQUENCE [LARGE SCALE GENOMIC DNA]</scope>
    <source>
        <strain evidence="4">AG1-IB / isolate 7/3/14</strain>
    </source>
</reference>
<accession>M5CCT2</accession>
<proteinExistence type="predicted"/>
<dbReference type="InterPro" id="IPR045341">
    <property type="entry name" value="DUF6532"/>
</dbReference>
<feature type="region of interest" description="Disordered" evidence="1">
    <location>
        <begin position="127"/>
        <end position="159"/>
    </location>
</feature>
<dbReference type="EMBL" id="CAOJ01016748">
    <property type="protein sequence ID" value="CCO37079.1"/>
    <property type="molecule type" value="Genomic_DNA"/>
</dbReference>
<evidence type="ECO:0000313" key="3">
    <source>
        <dbReference type="EMBL" id="CCO37079.1"/>
    </source>
</evidence>
<evidence type="ECO:0000256" key="1">
    <source>
        <dbReference type="SAM" id="MobiDB-lite"/>
    </source>
</evidence>
<sequence length="798" mass="86806">MAHNLDSFSLARNRARRLGIAVPERAIHSQQELVRKRDNNSKQTYAQIVQDRPQPRNDSDDFTYTIAEPAPISAIDTRRNIDETDARDKAARSDLQHIAIRDGQDLRAEYEAGNIGLLGLKALARGDPLPSTPSPDTELEVPSPPIPGHSAPSVPTKTSGGAKAIATAFGGANAWPGIIIQPKSVDAVCSRFAGNGYNPRETNPVTRLRCTDRETIMSGAPAPQAPQSQPPPYQDTQSQTDLVTNRVCLSQPVQPASKAPTMATPSSRVRKSYSTQLQHGTNEPTAGPKSTPGSAPLATPTPGANRGGGTSISAGGNQIGGNHIRAGHTGITLGASNLNSNAQAPIQLRLQAHKPNAQPPHPTIPIPPSVPTIPRPTASPESNPFFVSNIQHPEYPLLTIGQAIPQLSHLPPLPQHNAQSLVQMAHQVQPTRSNPAIPQASLSMAEQPMPMDARMPGVTQNSIPFDQQTTLLAQPASLPTLYAPNTQTTAALPFRAPAFSTQPQQHIQVSQRPPPPLPCVPYAPRPQTIQPYTVELNPNALHFPMASTAPTCTGPTQEEPNALTSQVVPIIDANTRNGEEREAAGEGANLAVTQRSDEDSNLPAVRFSTIRDFDPAVRPVLKTFVRFFKAWNISRGSYRYDSPNPLDDTPSHDEMAIQSWRHANQVHRTELPFNPDYMKPADATVCAARSIAKSLLLPVVQNYYGFRDNDPAHNSWLKSYLLPNRLHSGVPDEERKPMESPFFIQAARTIAFQSTNSMGFRHRKFFAPPHDWFLAFIYTIRATPGINFCQDHEGYCLS</sequence>
<feature type="compositionally biased region" description="Polar residues" evidence="1">
    <location>
        <begin position="263"/>
        <end position="284"/>
    </location>
</feature>
<dbReference type="Pfam" id="PF20149">
    <property type="entry name" value="DUF6532"/>
    <property type="match status" value="1"/>
</dbReference>
<comment type="caution">
    <text evidence="3">The sequence shown here is derived from an EMBL/GenBank/DDBJ whole genome shotgun (WGS) entry which is preliminary data.</text>
</comment>
<dbReference type="Proteomes" id="UP000012065">
    <property type="component" value="Unassembled WGS sequence"/>
</dbReference>
<evidence type="ECO:0000259" key="2">
    <source>
        <dbReference type="Pfam" id="PF20149"/>
    </source>
</evidence>
<feature type="region of interest" description="Disordered" evidence="1">
    <location>
        <begin position="251"/>
        <end position="323"/>
    </location>
</feature>
<feature type="region of interest" description="Disordered" evidence="1">
    <location>
        <begin position="218"/>
        <end position="239"/>
    </location>
</feature>
<evidence type="ECO:0000313" key="4">
    <source>
        <dbReference type="Proteomes" id="UP000012065"/>
    </source>
</evidence>
<protein>
    <recommendedName>
        <fullName evidence="2">DUF6532 domain-containing protein</fullName>
    </recommendedName>
</protein>
<name>M5CCT2_THACB</name>
<organism evidence="3 4">
    <name type="scientific">Thanatephorus cucumeris (strain AG1-IB / isolate 7/3/14)</name>
    <name type="common">Lettuce bottom rot fungus</name>
    <name type="synonym">Rhizoctonia solani</name>
    <dbReference type="NCBI Taxonomy" id="1108050"/>
    <lineage>
        <taxon>Eukaryota</taxon>
        <taxon>Fungi</taxon>
        <taxon>Dikarya</taxon>
        <taxon>Basidiomycota</taxon>
        <taxon>Agaricomycotina</taxon>
        <taxon>Agaricomycetes</taxon>
        <taxon>Cantharellales</taxon>
        <taxon>Ceratobasidiaceae</taxon>
        <taxon>Rhizoctonia</taxon>
        <taxon>Rhizoctonia solani AG-1</taxon>
    </lineage>
</organism>
<dbReference type="AlphaFoldDB" id="M5CCT2"/>
<feature type="domain" description="DUF6532" evidence="2">
    <location>
        <begin position="650"/>
        <end position="780"/>
    </location>
</feature>
<dbReference type="HOGENOM" id="CLU_010649_0_0_1"/>
<gene>
    <name evidence="3" type="ORF">BN14_11230</name>
</gene>